<dbReference type="STRING" id="1555112.LIP_1611"/>
<evidence type="ECO:0000313" key="1">
    <source>
        <dbReference type="EMBL" id="BAS27457.1"/>
    </source>
</evidence>
<sequence>MELQVGRLLKEKGRSETFAVEEPCPSGLEEAGVQGCTGPLHLEGRATSTGDGILVSGRIQVGLTMLCSRCLAPYPLEVEAGFQEEFVPRTRSRERDEVEERGPGSPARLSTFEDDDGVEFFDGHRIDLGPLVREQLLMALPMKALCREDCRGLCPVCGQNLNAAPCGCQVDETDPRLAVLGDLLDGGGRGRRAGDE</sequence>
<dbReference type="Proteomes" id="UP000065807">
    <property type="component" value="Chromosome"/>
</dbReference>
<keyword evidence="2" id="KW-1185">Reference proteome</keyword>
<organism evidence="1 2">
    <name type="scientific">Limnochorda pilosa</name>
    <dbReference type="NCBI Taxonomy" id="1555112"/>
    <lineage>
        <taxon>Bacteria</taxon>
        <taxon>Bacillati</taxon>
        <taxon>Bacillota</taxon>
        <taxon>Limnochordia</taxon>
        <taxon>Limnochordales</taxon>
        <taxon>Limnochordaceae</taxon>
        <taxon>Limnochorda</taxon>
    </lineage>
</organism>
<dbReference type="OrthoDB" id="9790372at2"/>
<proteinExistence type="predicted"/>
<dbReference type="PANTHER" id="PTHR34374:SF1">
    <property type="entry name" value="LARGE RIBOSOMAL RNA SUBUNIT ACCUMULATION PROTEIN YCED HOMOLOG 1, CHLOROPLASTIC"/>
    <property type="match status" value="1"/>
</dbReference>
<dbReference type="Pfam" id="PF02620">
    <property type="entry name" value="YceD"/>
    <property type="match status" value="1"/>
</dbReference>
<gene>
    <name evidence="1" type="ORF">LIP_1611</name>
</gene>
<dbReference type="PATRIC" id="fig|1555112.3.peg.1644"/>
<evidence type="ECO:0000313" key="2">
    <source>
        <dbReference type="Proteomes" id="UP000065807"/>
    </source>
</evidence>
<dbReference type="EMBL" id="AP014924">
    <property type="protein sequence ID" value="BAS27457.1"/>
    <property type="molecule type" value="Genomic_DNA"/>
</dbReference>
<reference evidence="2" key="2">
    <citation type="journal article" date="2016" name="Int. J. Syst. Evol. Microbiol.">
        <title>Complete genome sequence and cell structure of Limnochorda pilosa, a Gram-negative spore-former within the phylum Firmicutes.</title>
        <authorList>
            <person name="Watanabe M."/>
            <person name="Kojima H."/>
            <person name="Fukui M."/>
        </authorList>
    </citation>
    <scope>NUCLEOTIDE SEQUENCE [LARGE SCALE GENOMIC DNA]</scope>
    <source>
        <strain evidence="2">HC45</strain>
    </source>
</reference>
<dbReference type="InterPro" id="IPR003772">
    <property type="entry name" value="YceD"/>
</dbReference>
<protein>
    <recommendedName>
        <fullName evidence="3">DUF177 domain-containing protein</fullName>
    </recommendedName>
</protein>
<dbReference type="KEGG" id="lpil:LIP_1611"/>
<reference evidence="2" key="1">
    <citation type="submission" date="2015-07" db="EMBL/GenBank/DDBJ databases">
        <title>Complete genome sequence and phylogenetic analysis of Limnochorda pilosa.</title>
        <authorList>
            <person name="Watanabe M."/>
            <person name="Kojima H."/>
            <person name="Fukui M."/>
        </authorList>
    </citation>
    <scope>NUCLEOTIDE SEQUENCE [LARGE SCALE GENOMIC DNA]</scope>
    <source>
        <strain evidence="2">HC45</strain>
    </source>
</reference>
<accession>A0A0K2SKB1</accession>
<dbReference type="AlphaFoldDB" id="A0A0K2SKB1"/>
<name>A0A0K2SKB1_LIMPI</name>
<dbReference type="PANTHER" id="PTHR34374">
    <property type="entry name" value="LARGE RIBOSOMAL RNA SUBUNIT ACCUMULATION PROTEIN YCED HOMOLOG 1, CHLOROPLASTIC"/>
    <property type="match status" value="1"/>
</dbReference>
<dbReference type="RefSeq" id="WP_068136342.1">
    <property type="nucleotide sequence ID" value="NZ_AP014924.1"/>
</dbReference>
<evidence type="ECO:0008006" key="3">
    <source>
        <dbReference type="Google" id="ProtNLM"/>
    </source>
</evidence>